<protein>
    <submittedName>
        <fullName evidence="2">DUF4184 family protein</fullName>
    </submittedName>
</protein>
<name>A0ABS3W0R4_MICEH</name>
<sequence>MPLTFPSHVAPVLPLKLWRPAWFDGVALVAGALAPDAAYLASGRHGHPFGDTHSWPGLLWWCLPVAVAYTWIVRRSAATVAVHLPAGGRFGWRRYGSLSSHRYPWWTTVTSALLGAATHLGWDRLTHTDGWVAVLLGRPWHEVSGIPWWTISDLTSTVLGALITIVLTVRVARHPRLLVSRGFAPVPPPADPRTFWWVAAGVLVVGLGVLPFLPAAGQPAPTIVRLLHLAALALLAGALATRVDPGVRSRR</sequence>
<feature type="transmembrane region" description="Helical" evidence="1">
    <location>
        <begin position="154"/>
        <end position="173"/>
    </location>
</feature>
<feature type="transmembrane region" description="Helical" evidence="1">
    <location>
        <begin position="53"/>
        <end position="72"/>
    </location>
</feature>
<feature type="transmembrane region" description="Helical" evidence="1">
    <location>
        <begin position="222"/>
        <end position="241"/>
    </location>
</feature>
<evidence type="ECO:0000313" key="3">
    <source>
        <dbReference type="Proteomes" id="UP000823521"/>
    </source>
</evidence>
<dbReference type="EMBL" id="WVUH01000468">
    <property type="protein sequence ID" value="MBO4210381.1"/>
    <property type="molecule type" value="Genomic_DNA"/>
</dbReference>
<comment type="caution">
    <text evidence="2">The sequence shown here is derived from an EMBL/GenBank/DDBJ whole genome shotgun (WGS) entry which is preliminary data.</text>
</comment>
<dbReference type="Proteomes" id="UP000823521">
    <property type="component" value="Unassembled WGS sequence"/>
</dbReference>
<feature type="transmembrane region" description="Helical" evidence="1">
    <location>
        <begin position="103"/>
        <end position="122"/>
    </location>
</feature>
<keyword evidence="1" id="KW-0472">Membrane</keyword>
<keyword evidence="3" id="KW-1185">Reference proteome</keyword>
<organism evidence="2 3">
    <name type="scientific">Micromonospora echinofusca</name>
    <dbReference type="NCBI Taxonomy" id="47858"/>
    <lineage>
        <taxon>Bacteria</taxon>
        <taxon>Bacillati</taxon>
        <taxon>Actinomycetota</taxon>
        <taxon>Actinomycetes</taxon>
        <taxon>Micromonosporales</taxon>
        <taxon>Micromonosporaceae</taxon>
        <taxon>Micromonospora</taxon>
    </lineage>
</organism>
<accession>A0ABS3W0R4</accession>
<dbReference type="InterPro" id="IPR025238">
    <property type="entry name" value="DUF4184"/>
</dbReference>
<feature type="transmembrane region" description="Helical" evidence="1">
    <location>
        <begin position="194"/>
        <end position="216"/>
    </location>
</feature>
<gene>
    <name evidence="2" type="ORF">GSF22_30960</name>
</gene>
<keyword evidence="1" id="KW-1133">Transmembrane helix</keyword>
<evidence type="ECO:0000256" key="1">
    <source>
        <dbReference type="SAM" id="Phobius"/>
    </source>
</evidence>
<dbReference type="RefSeq" id="WP_208817472.1">
    <property type="nucleotide sequence ID" value="NZ_WVUH01000468.1"/>
</dbReference>
<reference evidence="2 3" key="1">
    <citation type="submission" date="2019-12" db="EMBL/GenBank/DDBJ databases">
        <title>Whole genome sequencing of endophytic Actinobacterium Micromonospora sp. MPMI6T.</title>
        <authorList>
            <person name="Evv R."/>
            <person name="Podile A.R."/>
        </authorList>
    </citation>
    <scope>NUCLEOTIDE SEQUENCE [LARGE SCALE GENOMIC DNA]</scope>
    <source>
        <strain evidence="2 3">MPMI6</strain>
    </source>
</reference>
<dbReference type="Pfam" id="PF13803">
    <property type="entry name" value="DUF4184"/>
    <property type="match status" value="1"/>
</dbReference>
<proteinExistence type="predicted"/>
<keyword evidence="1" id="KW-0812">Transmembrane</keyword>
<evidence type="ECO:0000313" key="2">
    <source>
        <dbReference type="EMBL" id="MBO4210381.1"/>
    </source>
</evidence>